<protein>
    <recommendedName>
        <fullName evidence="13">S-adenosyl-L-methionine-dependent N-methyltransferase</fullName>
    </recommendedName>
</protein>
<feature type="region of interest" description="C-terminal hotdog fold" evidence="7">
    <location>
        <begin position="1439"/>
        <end position="1591"/>
    </location>
</feature>
<dbReference type="PANTHER" id="PTHR43775">
    <property type="entry name" value="FATTY ACID SYNTHASE"/>
    <property type="match status" value="1"/>
</dbReference>
<organism evidence="11 12">
    <name type="scientific">Cladonia borealis</name>
    <dbReference type="NCBI Taxonomy" id="184061"/>
    <lineage>
        <taxon>Eukaryota</taxon>
        <taxon>Fungi</taxon>
        <taxon>Dikarya</taxon>
        <taxon>Ascomycota</taxon>
        <taxon>Pezizomycotina</taxon>
        <taxon>Lecanoromycetes</taxon>
        <taxon>OSLEUM clade</taxon>
        <taxon>Lecanoromycetidae</taxon>
        <taxon>Lecanorales</taxon>
        <taxon>Lecanorineae</taxon>
        <taxon>Cladoniaceae</taxon>
        <taxon>Cladonia</taxon>
    </lineage>
</organism>
<feature type="region of interest" description="N-terminal hotdog fold" evidence="7">
    <location>
        <begin position="1286"/>
        <end position="1411"/>
    </location>
</feature>
<dbReference type="Pfam" id="PF18558">
    <property type="entry name" value="HTH_51"/>
    <property type="match status" value="1"/>
</dbReference>
<dbReference type="PROSITE" id="PS50075">
    <property type="entry name" value="CARRIER"/>
    <property type="match status" value="1"/>
</dbReference>
<feature type="active site" description="Proton donor; for dehydratase activity" evidence="7">
    <location>
        <position position="1499"/>
    </location>
</feature>
<dbReference type="Gene3D" id="1.10.1200.10">
    <property type="entry name" value="ACP-like"/>
    <property type="match status" value="1"/>
</dbReference>
<dbReference type="InterPro" id="IPR001375">
    <property type="entry name" value="Peptidase_S9_cat"/>
</dbReference>
<dbReference type="EMBL" id="JAFEKC020000014">
    <property type="protein sequence ID" value="KAK0510982.1"/>
    <property type="molecule type" value="Genomic_DNA"/>
</dbReference>
<dbReference type="GO" id="GO:0008168">
    <property type="term" value="F:methyltransferase activity"/>
    <property type="evidence" value="ECO:0007669"/>
    <property type="project" value="UniProtKB-KW"/>
</dbReference>
<dbReference type="InterPro" id="IPR029063">
    <property type="entry name" value="SAM-dependent_MTases_sf"/>
</dbReference>
<evidence type="ECO:0000256" key="5">
    <source>
        <dbReference type="ARBA" id="ARBA00022679"/>
    </source>
</evidence>
<dbReference type="InterPro" id="IPR013217">
    <property type="entry name" value="Methyltransf_12"/>
</dbReference>
<dbReference type="GO" id="GO:0032259">
    <property type="term" value="P:methylation"/>
    <property type="evidence" value="ECO:0007669"/>
    <property type="project" value="UniProtKB-KW"/>
</dbReference>
<evidence type="ECO:0000259" key="8">
    <source>
        <dbReference type="PROSITE" id="PS50075"/>
    </source>
</evidence>
<dbReference type="InterPro" id="IPR014043">
    <property type="entry name" value="Acyl_transferase_dom"/>
</dbReference>
<evidence type="ECO:0000256" key="2">
    <source>
        <dbReference type="ARBA" id="ARBA00022450"/>
    </source>
</evidence>
<dbReference type="SUPFAM" id="SSF53901">
    <property type="entry name" value="Thiolase-like"/>
    <property type="match status" value="1"/>
</dbReference>
<feature type="domain" description="PKS/mFAS DH" evidence="10">
    <location>
        <begin position="1286"/>
        <end position="1591"/>
    </location>
</feature>
<dbReference type="Pfam" id="PF00109">
    <property type="entry name" value="ketoacyl-synt"/>
    <property type="match status" value="1"/>
</dbReference>
<dbReference type="PROSITE" id="PS00012">
    <property type="entry name" value="PHOSPHOPANTETHEINE"/>
    <property type="match status" value="1"/>
</dbReference>
<dbReference type="InterPro" id="IPR016035">
    <property type="entry name" value="Acyl_Trfase/lysoPLipase"/>
</dbReference>
<dbReference type="SUPFAM" id="SSF47336">
    <property type="entry name" value="ACP-like"/>
    <property type="match status" value="1"/>
</dbReference>
<keyword evidence="3" id="KW-0597">Phosphoprotein</keyword>
<dbReference type="GO" id="GO:0008236">
    <property type="term" value="F:serine-type peptidase activity"/>
    <property type="evidence" value="ECO:0007669"/>
    <property type="project" value="InterPro"/>
</dbReference>
<keyword evidence="5" id="KW-0808">Transferase</keyword>
<comment type="caution">
    <text evidence="11">The sequence shown here is derived from an EMBL/GenBank/DDBJ whole genome shotgun (WGS) entry which is preliminary data.</text>
</comment>
<dbReference type="CDD" id="cd02440">
    <property type="entry name" value="AdoMet_MTases"/>
    <property type="match status" value="1"/>
</dbReference>
<evidence type="ECO:0000259" key="9">
    <source>
        <dbReference type="PROSITE" id="PS52004"/>
    </source>
</evidence>
<evidence type="ECO:0000256" key="1">
    <source>
        <dbReference type="ARBA" id="ARBA00004721"/>
    </source>
</evidence>
<dbReference type="SUPFAM" id="SSF52151">
    <property type="entry name" value="FabD/lysophospholipase-like"/>
    <property type="match status" value="1"/>
</dbReference>
<dbReference type="InterPro" id="IPR036736">
    <property type="entry name" value="ACP-like_sf"/>
</dbReference>
<dbReference type="InterPro" id="IPR049900">
    <property type="entry name" value="PKS_mFAS_DH"/>
</dbReference>
<evidence type="ECO:0000313" key="12">
    <source>
        <dbReference type="Proteomes" id="UP001166286"/>
    </source>
</evidence>
<gene>
    <name evidence="11" type="ORF">JMJ35_006534</name>
</gene>
<dbReference type="SMART" id="SM00825">
    <property type="entry name" value="PKS_KS"/>
    <property type="match status" value="1"/>
</dbReference>
<feature type="active site" description="Proton acceptor; for dehydratase activity" evidence="7">
    <location>
        <position position="1318"/>
    </location>
</feature>
<proteinExistence type="predicted"/>
<dbReference type="InterPro" id="IPR001227">
    <property type="entry name" value="Ac_transferase_dom_sf"/>
</dbReference>
<dbReference type="Proteomes" id="UP001166286">
    <property type="component" value="Unassembled WGS sequence"/>
</dbReference>
<dbReference type="InterPro" id="IPR029058">
    <property type="entry name" value="AB_hydrolase_fold"/>
</dbReference>
<dbReference type="InterPro" id="IPR016036">
    <property type="entry name" value="Malonyl_transacylase_ACP-bd"/>
</dbReference>
<dbReference type="Pfam" id="PF02801">
    <property type="entry name" value="Ketoacyl-synt_C"/>
    <property type="match status" value="1"/>
</dbReference>
<dbReference type="PROSITE" id="PS52019">
    <property type="entry name" value="PKS_MFAS_DH"/>
    <property type="match status" value="1"/>
</dbReference>
<name>A0AA39QXC3_9LECA</name>
<evidence type="ECO:0000259" key="10">
    <source>
        <dbReference type="PROSITE" id="PS52019"/>
    </source>
</evidence>
<dbReference type="InterPro" id="IPR014031">
    <property type="entry name" value="Ketoacyl_synth_C"/>
</dbReference>
<dbReference type="InterPro" id="IPR050091">
    <property type="entry name" value="PKS_NRPS_Biosynth_Enz"/>
</dbReference>
<dbReference type="Pfam" id="PF14765">
    <property type="entry name" value="PS-DH"/>
    <property type="match status" value="1"/>
</dbReference>
<dbReference type="SMART" id="SM00827">
    <property type="entry name" value="PKS_AT"/>
    <property type="match status" value="1"/>
</dbReference>
<dbReference type="PROSITE" id="PS52004">
    <property type="entry name" value="KS3_2"/>
    <property type="match status" value="1"/>
</dbReference>
<dbReference type="InterPro" id="IPR006162">
    <property type="entry name" value="Ppantetheine_attach_site"/>
</dbReference>
<feature type="domain" description="Ketosynthase family 3 (KS3)" evidence="9">
    <location>
        <begin position="386"/>
        <end position="803"/>
    </location>
</feature>
<dbReference type="InterPro" id="IPR032088">
    <property type="entry name" value="SAT"/>
</dbReference>
<evidence type="ECO:0000313" key="11">
    <source>
        <dbReference type="EMBL" id="KAK0510982.1"/>
    </source>
</evidence>
<dbReference type="Pfam" id="PF20434">
    <property type="entry name" value="BD-FAE"/>
    <property type="match status" value="1"/>
</dbReference>
<feature type="domain" description="Carrier" evidence="8">
    <location>
        <begin position="1635"/>
        <end position="1712"/>
    </location>
</feature>
<dbReference type="Gene3D" id="3.40.50.1820">
    <property type="entry name" value="alpha/beta hydrolase"/>
    <property type="match status" value="1"/>
</dbReference>
<sequence>MSTLNHCTDDVCKEAPVALFGPEVTRWTQESLSSLRSTLLQNTHLRFLIETLVSLPSLWPLLEEHYNPAGREKLQQLSDLATGKTTLDPKSFSNVHLAALTLVSHVVELVSMAEEADHGYQTMGQAPRLGGFHAVQGFCIGFLSAAALSCSSDWTEFERHASNALRLAVCIGAIVDAEDELHDPIGRATAISVRWKKDSDRTNLEATLHRFPDAYISCITDEKTLTVTLPRRDQSNFCSQLSKANISTNAIGINGCFHHSRHAHAAQILKDLCAGNKELQLPGAEKLHLPLRSTADAQIITTGALNDVALDLILCRKAHWFQTVKSTLANLPGVDHVKLVLFGKEPFVPRSLSASKANLTNGISHHKEAEDASASHHANVDQPHHVEEIAVIGMACRFPEADSLEEYWQLISSGETAFKEVPVERFNPTDIGREPKVANFWGNFLRHPDEFDHRFFGISGREANTMDPQQRLALQVAYEALESSGCCSLPAEKQATDVGCYLGVGSVDYEGNVASENANAFSATGTLRAFISGRISHFLGWTGPSITFDTACSSSAVAIHSACKALLAKECSMALAGGVNVITSPDLYQNLSAASFLSPKGPSKAFDASANGYCRGEGAGMLVLKSLSRAVADRDSILGVIAGSAVNQSSNRSSITVPDSQSQIALYNQALSGGGITPKEVTYVEAHGTGTPVGDPIEYESIRLAFASPRRSEELFLGSVKDNIGHAEGASGAAGIIKALLMMHYRTIPKQANFKTLNPGIEYTVTDKITVPKSNLPWVSKRRVALVNNYGAAGSNAAIVLREYAGSSNWGQKYSGAESQPSQTSYPILLSAKSPDSLCSYMVALKSSLPKVGDSFSNIAYNIARRQNPSFEYRTALTAANASGLVSKLEDGIVGKAYTTACRESCPVVLCFGGQTGKTVTLSRDVYDGCEILRSHLNACDAECQALGLSSIFPTIFQEDPVEDLISLHCMLFSLQFSSAKCWIDCGLQVNTLIGHSLGQLTALCIADSISLKDALRFISGRARLMRDSWGRERGIMLSVECSREDIEFVVGLVNTRSKCRIDFACYNGPSSFVLAGDQSSIENLEEALQSLGPSKASKTFRLKNSHAYHSYLADGILPELRKLAKSIQIRHPRLRVETCSRNGKWLQFTAEAIIQHTRQAVHFSDAIARINARLPSAVWLEAGSASPIITMTRRIIASHPDSHNVFIPMELGTGDATNSLAKAACQLWMVGSAALCWYTPPTLQSNCTGLNLPSYQFEKAPHWIQYKSKYVAKPSRSIPTSVVKESTLVSLVKDDVSEVLFTVDTSNVVFDLAARGHAVTGSSICPASMYIELAAKCAVMISDGIAGKLPQIENLNMSAPLGLRAGVDVFMRVCKSTKGMWDFAVFSHPRTDFGETEHANGRIALIATDDPFLATRMKLLKRLARSSRLDEIIRSPLATGISGPMVYKMFMDVVEYASYYRGVTSLSGLDNEAVGFVTASTNRPLSMDPGVCDPISLDNFLQVAGIHVNCLSRRKSDEVFMCTAIEEIVFSEFYMANRAEKRSWTVYTRYETTSKSNLMNDIFIYDSELETLVLIILGARFRSVPFKSLTRSLTRLNDTTPTNNPINPGSEDLAYRTKPPLSDVLQTQQMKEPAKSSQLIQQVREMFSDILEIPLKDVEINSTLVDLGIDSLLANEVLGDIQKRFGIDIMPEDFQGLNDVLSLCRHIQPDEFEERSPESANDAASCEKQLASDRPVDDSVCESRGGASYKEGVQETLATASYGSFDKGKHTYDQYAKETAFANFCTAVLPLQSELVIQYVLEAFATLGCNLRDVMVGDEVPVIHHIAKHKRLVPQLYNILQHAELITSRNGIRYRTAVSLPGSPASNLHASMVENFPKHISETKLLHTTAHLLADCLSGANDATALLFRDSAARTLLEDVYTNAPMFKTGTLMLAQYLTDVVKRFGNTRKMKILELGAGTGGTTKHLIESLAETKYQFTYTFSDLSSSLVAAAKRKFAKYPFMNYTVLDIEKHPEPHFAGAFDIIISTNCIHATKDLLLSTTNIHKMLRYDGILCLIELTRNLFWFDLVFGLLEGWWLFNDGREHVLADETRWERCLRAAGFQWVDWSDSTSEESNILRVITASPFNVLPPVGSSTHDGIETKDGQQMQETLAFKEVDGLSLKADIYYPSDRVTSSESLPVALMIHGGGHIMLSRKDVRPEQTNILLNNGFLPVSIDYRLCPETTLTEGPMVDVTDALAWIRNVLPSIALRRQDVRIDGERVVSVGWSTGGYLAMCLAWTSVLNGTRPPDAILAFYCPTDYEDPFWTTPNIPTGSEIAAAKHSNYNLAEDIWTGIFDHPIAGYNIHPNKKALGGWLDSSDPRSRIALYMNWHGRSLNVLLNGLDTANHSEPPTPTSSQIAAVSPPAHIRNGNYTTPTFIVHPRQDDLIPWEQAQRTFEALQIAGVEAELRIVEDAKHLFDLDRRYRSNEGARKAVNEGYEFLRRHVEILA</sequence>
<dbReference type="InterPro" id="IPR049551">
    <property type="entry name" value="PKS_DH_C"/>
</dbReference>
<evidence type="ECO:0000256" key="6">
    <source>
        <dbReference type="ARBA" id="ARBA00023268"/>
    </source>
</evidence>
<dbReference type="GO" id="GO:0006508">
    <property type="term" value="P:proteolysis"/>
    <property type="evidence" value="ECO:0007669"/>
    <property type="project" value="InterPro"/>
</dbReference>
<dbReference type="PANTHER" id="PTHR43775:SF21">
    <property type="entry name" value="NON-REDUCING POLYKETIDE SYNTHASE AUSA-RELATED"/>
    <property type="match status" value="1"/>
</dbReference>
<evidence type="ECO:0008006" key="13">
    <source>
        <dbReference type="Google" id="ProtNLM"/>
    </source>
</evidence>
<evidence type="ECO:0000256" key="7">
    <source>
        <dbReference type="PROSITE-ProRule" id="PRU01363"/>
    </source>
</evidence>
<dbReference type="GO" id="GO:0004315">
    <property type="term" value="F:3-oxoacyl-[acyl-carrier-protein] synthase activity"/>
    <property type="evidence" value="ECO:0007669"/>
    <property type="project" value="InterPro"/>
</dbReference>
<evidence type="ECO:0000256" key="3">
    <source>
        <dbReference type="ARBA" id="ARBA00022553"/>
    </source>
</evidence>
<keyword evidence="12" id="KW-1185">Reference proteome</keyword>
<dbReference type="GO" id="GO:0044550">
    <property type="term" value="P:secondary metabolite biosynthetic process"/>
    <property type="evidence" value="ECO:0007669"/>
    <property type="project" value="TreeGrafter"/>
</dbReference>
<dbReference type="Pfam" id="PF00550">
    <property type="entry name" value="PP-binding"/>
    <property type="match status" value="1"/>
</dbReference>
<dbReference type="GO" id="GO:0006633">
    <property type="term" value="P:fatty acid biosynthetic process"/>
    <property type="evidence" value="ECO:0007669"/>
    <property type="project" value="InterPro"/>
</dbReference>
<keyword evidence="2" id="KW-0596">Phosphopantetheine</keyword>
<dbReference type="InterPro" id="IPR041068">
    <property type="entry name" value="HTH_51"/>
</dbReference>
<dbReference type="PROSITE" id="PS00606">
    <property type="entry name" value="KS3_1"/>
    <property type="match status" value="1"/>
</dbReference>
<dbReference type="InterPro" id="IPR049492">
    <property type="entry name" value="BD-FAE-like_dom"/>
</dbReference>
<dbReference type="SUPFAM" id="SSF53335">
    <property type="entry name" value="S-adenosyl-L-methionine-dependent methyltransferases"/>
    <property type="match status" value="1"/>
</dbReference>
<dbReference type="Gene3D" id="3.10.129.110">
    <property type="entry name" value="Polyketide synthase dehydratase"/>
    <property type="match status" value="1"/>
</dbReference>
<keyword evidence="4" id="KW-0489">Methyltransferase</keyword>
<evidence type="ECO:0000256" key="4">
    <source>
        <dbReference type="ARBA" id="ARBA00022603"/>
    </source>
</evidence>
<dbReference type="InterPro" id="IPR042104">
    <property type="entry name" value="PKS_dehydratase_sf"/>
</dbReference>
<dbReference type="InterPro" id="IPR020841">
    <property type="entry name" value="PKS_Beta-ketoAc_synthase_dom"/>
</dbReference>
<dbReference type="Gene3D" id="3.40.366.10">
    <property type="entry name" value="Malonyl-Coenzyme A Acyl Carrier Protein, domain 2"/>
    <property type="match status" value="2"/>
</dbReference>
<dbReference type="InterPro" id="IPR016039">
    <property type="entry name" value="Thiolase-like"/>
</dbReference>
<dbReference type="Pfam" id="PF00326">
    <property type="entry name" value="Peptidase_S9"/>
    <property type="match status" value="1"/>
</dbReference>
<dbReference type="CDD" id="cd00833">
    <property type="entry name" value="PKS"/>
    <property type="match status" value="1"/>
</dbReference>
<dbReference type="Pfam" id="PF16073">
    <property type="entry name" value="SAT"/>
    <property type="match status" value="1"/>
</dbReference>
<dbReference type="GO" id="GO:0004312">
    <property type="term" value="F:fatty acid synthase activity"/>
    <property type="evidence" value="ECO:0007669"/>
    <property type="project" value="TreeGrafter"/>
</dbReference>
<dbReference type="Pfam" id="PF00698">
    <property type="entry name" value="Acyl_transf_1"/>
    <property type="match status" value="1"/>
</dbReference>
<comment type="pathway">
    <text evidence="1">Secondary metabolite biosynthesis; terpenoid biosynthesis.</text>
</comment>
<dbReference type="InterPro" id="IPR018201">
    <property type="entry name" value="Ketoacyl_synth_AS"/>
</dbReference>
<dbReference type="SUPFAM" id="SSF55048">
    <property type="entry name" value="Probable ACP-binding domain of malonyl-CoA ACP transacylase"/>
    <property type="match status" value="1"/>
</dbReference>
<keyword evidence="6" id="KW-0511">Multifunctional enzyme</keyword>
<dbReference type="SUPFAM" id="SSF53474">
    <property type="entry name" value="alpha/beta-Hydrolases"/>
    <property type="match status" value="1"/>
</dbReference>
<dbReference type="Gene3D" id="3.40.50.150">
    <property type="entry name" value="Vaccinia Virus protein VP39"/>
    <property type="match status" value="1"/>
</dbReference>
<dbReference type="Gene3D" id="3.30.70.3290">
    <property type="match status" value="1"/>
</dbReference>
<accession>A0AA39QXC3</accession>
<dbReference type="InterPro" id="IPR014030">
    <property type="entry name" value="Ketoacyl_synth_N"/>
</dbReference>
<dbReference type="Pfam" id="PF08242">
    <property type="entry name" value="Methyltransf_12"/>
    <property type="match status" value="1"/>
</dbReference>
<dbReference type="Gene3D" id="3.40.47.10">
    <property type="match status" value="1"/>
</dbReference>
<dbReference type="InterPro" id="IPR009081">
    <property type="entry name" value="PP-bd_ACP"/>
</dbReference>
<reference evidence="11" key="1">
    <citation type="submission" date="2023-03" db="EMBL/GenBank/DDBJ databases">
        <title>Complete genome of Cladonia borealis.</title>
        <authorList>
            <person name="Park H."/>
        </authorList>
    </citation>
    <scope>NUCLEOTIDE SEQUENCE</scope>
    <source>
        <strain evidence="11">ANT050790</strain>
    </source>
</reference>